<dbReference type="GeneID" id="40319356"/>
<comment type="caution">
    <text evidence="1">The sequence shown here is derived from an EMBL/GenBank/DDBJ whole genome shotgun (WGS) entry which is preliminary data.</text>
</comment>
<organism evidence="1 2">
    <name type="scientific">Trypanosoma conorhini</name>
    <dbReference type="NCBI Taxonomy" id="83891"/>
    <lineage>
        <taxon>Eukaryota</taxon>
        <taxon>Discoba</taxon>
        <taxon>Euglenozoa</taxon>
        <taxon>Kinetoplastea</taxon>
        <taxon>Metakinetoplastina</taxon>
        <taxon>Trypanosomatida</taxon>
        <taxon>Trypanosomatidae</taxon>
        <taxon>Trypanosoma</taxon>
    </lineage>
</organism>
<evidence type="ECO:0000313" key="2">
    <source>
        <dbReference type="Proteomes" id="UP000284403"/>
    </source>
</evidence>
<proteinExistence type="predicted"/>
<dbReference type="Proteomes" id="UP000284403">
    <property type="component" value="Unassembled WGS sequence"/>
</dbReference>
<sequence length="212" mass="23886">MFFSASFRAFSPPATKHVTHPSPRPQCAVSVRGRPCRRPCGAAAHRRLLPSAGARFSHPPLKDYLERYWAVVFTVGARPIETGHLRHYVAWYCTRLKVVQLDHHIYADPLRRQLLGVSQTPELPLLFVNKRLVGTLHDVQELEKAKKLKDVLQFGFEWRVGGGGVGERPLQGSLPAPYGDTELFRGRYRGAPVARPVIALPKLHPFDRRSGE</sequence>
<dbReference type="RefSeq" id="XP_029227323.1">
    <property type="nucleotide sequence ID" value="XM_029372637.1"/>
</dbReference>
<dbReference type="EMBL" id="MKKU01000344">
    <property type="protein sequence ID" value="RNF14953.1"/>
    <property type="molecule type" value="Genomic_DNA"/>
</dbReference>
<name>A0A3R7KTC3_9TRYP</name>
<dbReference type="OrthoDB" id="423313at2759"/>
<gene>
    <name evidence="1" type="ORF">Tco025E_05745</name>
</gene>
<dbReference type="InterPro" id="IPR036249">
    <property type="entry name" value="Thioredoxin-like_sf"/>
</dbReference>
<dbReference type="AlphaFoldDB" id="A0A3R7KTC3"/>
<accession>A0A3R7KTC3</accession>
<dbReference type="Gene3D" id="3.40.30.10">
    <property type="entry name" value="Glutaredoxin"/>
    <property type="match status" value="1"/>
</dbReference>
<dbReference type="SUPFAM" id="SSF52833">
    <property type="entry name" value="Thioredoxin-like"/>
    <property type="match status" value="1"/>
</dbReference>
<evidence type="ECO:0000313" key="1">
    <source>
        <dbReference type="EMBL" id="RNF14953.1"/>
    </source>
</evidence>
<keyword evidence="2" id="KW-1185">Reference proteome</keyword>
<protein>
    <submittedName>
        <fullName evidence="1">Uncharacterized protein</fullName>
    </submittedName>
</protein>
<reference evidence="1 2" key="1">
    <citation type="journal article" date="2018" name="BMC Genomics">
        <title>Genomic comparison of Trypanosoma conorhini and Trypanosoma rangeli to Trypanosoma cruzi strains of high and low virulence.</title>
        <authorList>
            <person name="Bradwell K.R."/>
            <person name="Koparde V.N."/>
            <person name="Matveyev A.V."/>
            <person name="Serrano M.G."/>
            <person name="Alves J.M."/>
            <person name="Parikh H."/>
            <person name="Huang B."/>
            <person name="Lee V."/>
            <person name="Espinosa-Alvarez O."/>
            <person name="Ortiz P.A."/>
            <person name="Costa-Martins A.G."/>
            <person name="Teixeira M.M."/>
            <person name="Buck G.A."/>
        </authorList>
    </citation>
    <scope>NUCLEOTIDE SEQUENCE [LARGE SCALE GENOMIC DNA]</scope>
    <source>
        <strain evidence="1 2">025E</strain>
    </source>
</reference>